<evidence type="ECO:0000313" key="3">
    <source>
        <dbReference type="EMBL" id="QDV17634.1"/>
    </source>
</evidence>
<dbReference type="Proteomes" id="UP000315647">
    <property type="component" value="Chromosome"/>
</dbReference>
<dbReference type="RefSeq" id="WP_145448589.1">
    <property type="nucleotide sequence ID" value="NZ_CP036317.1"/>
</dbReference>
<reference evidence="2 4" key="1">
    <citation type="submission" date="2019-03" db="EMBL/GenBank/DDBJ databases">
        <title>Deep-cultivation of Planctomycetes and their phenomic and genomic characterization uncovers novel biology.</title>
        <authorList>
            <person name="Wiegand S."/>
            <person name="Jogler M."/>
            <person name="Boedeker C."/>
            <person name="Pinto D."/>
            <person name="Vollmers J."/>
            <person name="Rivas-Marin E."/>
            <person name="Kohn T."/>
            <person name="Peeters S.H."/>
            <person name="Heuer A."/>
            <person name="Rast P."/>
            <person name="Oberbeckmann S."/>
            <person name="Bunk B."/>
            <person name="Jeske O."/>
            <person name="Meyerdierks A."/>
            <person name="Storesund J.E."/>
            <person name="Kallscheuer N."/>
            <person name="Luecker S."/>
            <person name="Lage O.M."/>
            <person name="Pohl T."/>
            <person name="Merkel B.J."/>
            <person name="Hornburger P."/>
            <person name="Mueller R.-W."/>
            <person name="Bruemmer F."/>
            <person name="Labrenz M."/>
            <person name="Spormann A.M."/>
            <person name="Op den Camp H."/>
            <person name="Overmann J."/>
            <person name="Amann R."/>
            <person name="Jetten M.S.M."/>
            <person name="Mascher T."/>
            <person name="Medema M.H."/>
            <person name="Devos D.P."/>
            <person name="Kaster A.-K."/>
            <person name="Ovreas L."/>
            <person name="Rohde M."/>
            <person name="Galperin M.Y."/>
            <person name="Jogler C."/>
        </authorList>
    </citation>
    <scope>NUCLEOTIDE SEQUENCE [LARGE SCALE GENOMIC DNA]</scope>
    <source>
        <strain evidence="2 4">Enr10</strain>
        <strain evidence="3 5">Pan153</strain>
    </source>
</reference>
<protein>
    <recommendedName>
        <fullName evidence="6">Cytochrome c oxidase polypeptide IV</fullName>
    </recommendedName>
</protein>
<evidence type="ECO:0000313" key="5">
    <source>
        <dbReference type="Proteomes" id="UP000320839"/>
    </source>
</evidence>
<dbReference type="Proteomes" id="UP000320839">
    <property type="component" value="Chromosome"/>
</dbReference>
<accession>A0A518FMQ7</accession>
<name>A0A517Q3N4_9PLAN</name>
<evidence type="ECO:0000313" key="4">
    <source>
        <dbReference type="Proteomes" id="UP000315647"/>
    </source>
</evidence>
<feature type="region of interest" description="Disordered" evidence="1">
    <location>
        <begin position="1"/>
        <end position="21"/>
    </location>
</feature>
<dbReference type="EMBL" id="CP037421">
    <property type="protein sequence ID" value="QDT26221.1"/>
    <property type="molecule type" value="Genomic_DNA"/>
</dbReference>
<dbReference type="AlphaFoldDB" id="A0A517Q3N4"/>
<evidence type="ECO:0000313" key="2">
    <source>
        <dbReference type="EMBL" id="QDT26221.1"/>
    </source>
</evidence>
<gene>
    <name evidence="2" type="ORF">Enr10x_15220</name>
    <name evidence="3" type="ORF">Pan153_22870</name>
</gene>
<dbReference type="OrthoDB" id="285081at2"/>
<organism evidence="2 4">
    <name type="scientific">Gimesia panareensis</name>
    <dbReference type="NCBI Taxonomy" id="2527978"/>
    <lineage>
        <taxon>Bacteria</taxon>
        <taxon>Pseudomonadati</taxon>
        <taxon>Planctomycetota</taxon>
        <taxon>Planctomycetia</taxon>
        <taxon>Planctomycetales</taxon>
        <taxon>Planctomycetaceae</taxon>
        <taxon>Gimesia</taxon>
    </lineage>
</organism>
<keyword evidence="4" id="KW-1185">Reference proteome</keyword>
<dbReference type="EMBL" id="CP036317">
    <property type="protein sequence ID" value="QDV17634.1"/>
    <property type="molecule type" value="Genomic_DNA"/>
</dbReference>
<accession>A0A517Q3N4</accession>
<sequence>MNESTTAETETTETPEPEMRPTYAPAALAMGIMFAFWGILTHWSMSLIGGLMMVGAIWSWMHEIRNTWSETP</sequence>
<evidence type="ECO:0008006" key="6">
    <source>
        <dbReference type="Google" id="ProtNLM"/>
    </source>
</evidence>
<proteinExistence type="predicted"/>
<evidence type="ECO:0000256" key="1">
    <source>
        <dbReference type="SAM" id="MobiDB-lite"/>
    </source>
</evidence>